<accession>A0A1J7J9W8</accession>
<organism evidence="1 2">
    <name type="scientific">Coniochaeta ligniaria NRRL 30616</name>
    <dbReference type="NCBI Taxonomy" id="1408157"/>
    <lineage>
        <taxon>Eukaryota</taxon>
        <taxon>Fungi</taxon>
        <taxon>Dikarya</taxon>
        <taxon>Ascomycota</taxon>
        <taxon>Pezizomycotina</taxon>
        <taxon>Sordariomycetes</taxon>
        <taxon>Sordariomycetidae</taxon>
        <taxon>Coniochaetales</taxon>
        <taxon>Coniochaetaceae</taxon>
        <taxon>Coniochaeta</taxon>
    </lineage>
</organism>
<proteinExistence type="predicted"/>
<protein>
    <submittedName>
        <fullName evidence="1">Uncharacterized protein</fullName>
    </submittedName>
</protein>
<reference evidence="1 2" key="1">
    <citation type="submission" date="2016-10" db="EMBL/GenBank/DDBJ databases">
        <title>Draft genome sequence of Coniochaeta ligniaria NRRL30616, a lignocellulolytic fungus for bioabatement of inhibitors in plant biomass hydrolysates.</title>
        <authorList>
            <consortium name="DOE Joint Genome Institute"/>
            <person name="Jimenez D.J."/>
            <person name="Hector R.E."/>
            <person name="Riley R."/>
            <person name="Sun H."/>
            <person name="Grigoriev I.V."/>
            <person name="Van Elsas J.D."/>
            <person name="Nichols N.N."/>
        </authorList>
    </citation>
    <scope>NUCLEOTIDE SEQUENCE [LARGE SCALE GENOMIC DNA]</scope>
    <source>
        <strain evidence="1 2">NRRL 30616</strain>
    </source>
</reference>
<evidence type="ECO:0000313" key="1">
    <source>
        <dbReference type="EMBL" id="OIW24338.1"/>
    </source>
</evidence>
<sequence>MAAARLTADEHQRRVLGLRQQGVLLAVAEQRAGYCLGEHVGLEYDVAISLEVFLAELCAEEGTGQAVTAGQGQAIGQANIGAAQQAVADPIGILLAQWVDEARSPAGMVQAEAPGVHGQRQLAEPAKKIMPVSRILGERGECLVDQLCVARRMLANICVATAGWFRGGPAQGFGLVVAHDQMGLAGLDHVVDDMQRLADEWAADMCAAVDSIAEEHGLALR</sequence>
<keyword evidence="2" id="KW-1185">Reference proteome</keyword>
<dbReference type="Proteomes" id="UP000182658">
    <property type="component" value="Unassembled WGS sequence"/>
</dbReference>
<gene>
    <name evidence="1" type="ORF">CONLIGDRAFT_685953</name>
</gene>
<name>A0A1J7J9W8_9PEZI</name>
<dbReference type="EMBL" id="KV875104">
    <property type="protein sequence ID" value="OIW24338.1"/>
    <property type="molecule type" value="Genomic_DNA"/>
</dbReference>
<dbReference type="InParanoid" id="A0A1J7J9W8"/>
<evidence type="ECO:0000313" key="2">
    <source>
        <dbReference type="Proteomes" id="UP000182658"/>
    </source>
</evidence>
<dbReference type="AlphaFoldDB" id="A0A1J7J9W8"/>